<dbReference type="AlphaFoldDB" id="Q4T3N7"/>
<sequence>GGRIIRVSGQNLDVVQEPKMRVILSPPKSLPPRRKRRQIFDLGGHSHGNQYESRCNVKSSTLITCPSPAVGLEARRAKVKVLFLMDSLYFDFTSVGIDGFNYEPNPKLYPLNRNNPTKPYHYKPGSIISVEVGVFSESESTN</sequence>
<reference evidence="1" key="1">
    <citation type="journal article" date="2004" name="Nature">
        <title>Genome duplication in the teleost fish Tetraodon nigroviridis reveals the early vertebrate proto-karyotype.</title>
        <authorList>
            <person name="Jaillon O."/>
            <person name="Aury J.-M."/>
            <person name="Brunet F."/>
            <person name="Petit J.-L."/>
            <person name="Stange-Thomann N."/>
            <person name="Mauceli E."/>
            <person name="Bouneau L."/>
            <person name="Fischer C."/>
            <person name="Ozouf-Costaz C."/>
            <person name="Bernot A."/>
            <person name="Nicaud S."/>
            <person name="Jaffe D."/>
            <person name="Fisher S."/>
            <person name="Lutfalla G."/>
            <person name="Dossat C."/>
            <person name="Segurens B."/>
            <person name="Dasilva C."/>
            <person name="Salanoubat M."/>
            <person name="Levy M."/>
            <person name="Boudet N."/>
            <person name="Castellano S."/>
            <person name="Anthouard V."/>
            <person name="Jubin C."/>
            <person name="Castelli V."/>
            <person name="Katinka M."/>
            <person name="Vacherie B."/>
            <person name="Biemont C."/>
            <person name="Skalli Z."/>
            <person name="Cattolico L."/>
            <person name="Poulain J."/>
            <person name="De Berardinis V."/>
            <person name="Cruaud C."/>
            <person name="Duprat S."/>
            <person name="Brottier P."/>
            <person name="Coutanceau J.-P."/>
            <person name="Gouzy J."/>
            <person name="Parra G."/>
            <person name="Lardier G."/>
            <person name="Chapple C."/>
            <person name="McKernan K.J."/>
            <person name="McEwan P."/>
            <person name="Bosak S."/>
            <person name="Kellis M."/>
            <person name="Volff J.-N."/>
            <person name="Guigo R."/>
            <person name="Zody M.C."/>
            <person name="Mesirov J."/>
            <person name="Lindblad-Toh K."/>
            <person name="Birren B."/>
            <person name="Nusbaum C."/>
            <person name="Kahn D."/>
            <person name="Robinson-Rechavi M."/>
            <person name="Laudet V."/>
            <person name="Schachter V."/>
            <person name="Quetier F."/>
            <person name="Saurin W."/>
            <person name="Scarpelli C."/>
            <person name="Wincker P."/>
            <person name="Lander E.S."/>
            <person name="Weissenbach J."/>
            <person name="Roest Crollius H."/>
        </authorList>
    </citation>
    <scope>NUCLEOTIDE SEQUENCE [LARGE SCALE GENOMIC DNA]</scope>
</reference>
<evidence type="ECO:0000313" key="1">
    <source>
        <dbReference type="EMBL" id="CAF92495.1"/>
    </source>
</evidence>
<dbReference type="GO" id="GO:0050772">
    <property type="term" value="P:positive regulation of axonogenesis"/>
    <property type="evidence" value="ECO:0007669"/>
    <property type="project" value="TreeGrafter"/>
</dbReference>
<gene>
    <name evidence="1" type="ORF">GSTENG00007711001</name>
</gene>
<dbReference type="GO" id="GO:0017154">
    <property type="term" value="F:semaphorin receptor activity"/>
    <property type="evidence" value="ECO:0007669"/>
    <property type="project" value="InterPro"/>
</dbReference>
<dbReference type="GO" id="GO:0002116">
    <property type="term" value="C:semaphorin receptor complex"/>
    <property type="evidence" value="ECO:0007669"/>
    <property type="project" value="TreeGrafter"/>
</dbReference>
<proteinExistence type="predicted"/>
<dbReference type="KEGG" id="tng:GSTEN00007711G001"/>
<dbReference type="OrthoDB" id="125363at2759"/>
<name>Q4T3N7_TETNG</name>
<feature type="non-terminal residue" evidence="1">
    <location>
        <position position="1"/>
    </location>
</feature>
<dbReference type="PANTHER" id="PTHR22625">
    <property type="entry name" value="PLEXIN"/>
    <property type="match status" value="1"/>
</dbReference>
<dbReference type="InterPro" id="IPR031148">
    <property type="entry name" value="Plexin"/>
</dbReference>
<protein>
    <submittedName>
        <fullName evidence="1">(spotted green pufferfish) hypothetical protein</fullName>
    </submittedName>
</protein>
<organism evidence="1">
    <name type="scientific">Tetraodon nigroviridis</name>
    <name type="common">Spotted green pufferfish</name>
    <name type="synonym">Chelonodon nigroviridis</name>
    <dbReference type="NCBI Taxonomy" id="99883"/>
    <lineage>
        <taxon>Eukaryota</taxon>
        <taxon>Metazoa</taxon>
        <taxon>Chordata</taxon>
        <taxon>Craniata</taxon>
        <taxon>Vertebrata</taxon>
        <taxon>Euteleostomi</taxon>
        <taxon>Actinopterygii</taxon>
        <taxon>Neopterygii</taxon>
        <taxon>Teleostei</taxon>
        <taxon>Neoteleostei</taxon>
        <taxon>Acanthomorphata</taxon>
        <taxon>Eupercaria</taxon>
        <taxon>Tetraodontiformes</taxon>
        <taxon>Tetradontoidea</taxon>
        <taxon>Tetraodontidae</taxon>
        <taxon>Tetraodon</taxon>
    </lineage>
</organism>
<dbReference type="GO" id="GO:0008360">
    <property type="term" value="P:regulation of cell shape"/>
    <property type="evidence" value="ECO:0007669"/>
    <property type="project" value="TreeGrafter"/>
</dbReference>
<comment type="caution">
    <text evidence="1">The sequence shown here is derived from an EMBL/GenBank/DDBJ whole genome shotgun (WGS) entry which is preliminary data.</text>
</comment>
<reference evidence="1" key="2">
    <citation type="submission" date="2004-02" db="EMBL/GenBank/DDBJ databases">
        <authorList>
            <consortium name="Genoscope"/>
            <consortium name="Whitehead Institute Centre for Genome Research"/>
        </authorList>
    </citation>
    <scope>NUCLEOTIDE SEQUENCE</scope>
</reference>
<accession>Q4T3N7</accession>
<dbReference type="GO" id="GO:0048675">
    <property type="term" value="P:axon extension"/>
    <property type="evidence" value="ECO:0007669"/>
    <property type="project" value="TreeGrafter"/>
</dbReference>
<dbReference type="PANTHER" id="PTHR22625:SF59">
    <property type="entry name" value="PLEXIN-B1 ISOFORM X1"/>
    <property type="match status" value="1"/>
</dbReference>
<dbReference type="GO" id="GO:0005886">
    <property type="term" value="C:plasma membrane"/>
    <property type="evidence" value="ECO:0007669"/>
    <property type="project" value="TreeGrafter"/>
</dbReference>
<dbReference type="GO" id="GO:0007162">
    <property type="term" value="P:negative regulation of cell adhesion"/>
    <property type="evidence" value="ECO:0007669"/>
    <property type="project" value="TreeGrafter"/>
</dbReference>
<dbReference type="GO" id="GO:0030334">
    <property type="term" value="P:regulation of cell migration"/>
    <property type="evidence" value="ECO:0007669"/>
    <property type="project" value="TreeGrafter"/>
</dbReference>
<dbReference type="EMBL" id="CAAE01009973">
    <property type="protein sequence ID" value="CAF92495.1"/>
    <property type="molecule type" value="Genomic_DNA"/>
</dbReference>